<proteinExistence type="predicted"/>
<protein>
    <recommendedName>
        <fullName evidence="4">ADP-ribosylarginine hydrolase</fullName>
    </recommendedName>
</protein>
<name>A0A913Z129_PATMI</name>
<accession>A0A913Z129</accession>
<evidence type="ECO:0000313" key="3">
    <source>
        <dbReference type="Proteomes" id="UP000887568"/>
    </source>
</evidence>
<dbReference type="GeneID" id="119719959"/>
<dbReference type="InterPro" id="IPR036705">
    <property type="entry name" value="Ribosyl_crysJ1_sf"/>
</dbReference>
<dbReference type="PANTHER" id="PTHR16222">
    <property type="entry name" value="ADP-RIBOSYLGLYCOHYDROLASE"/>
    <property type="match status" value="1"/>
</dbReference>
<reference evidence="2" key="1">
    <citation type="submission" date="2022-11" db="UniProtKB">
        <authorList>
            <consortium name="EnsemblMetazoa"/>
        </authorList>
    </citation>
    <scope>IDENTIFICATION</scope>
</reference>
<dbReference type="SUPFAM" id="SSF101478">
    <property type="entry name" value="ADP-ribosylglycohydrolase"/>
    <property type="match status" value="1"/>
</dbReference>
<dbReference type="InterPro" id="IPR005502">
    <property type="entry name" value="Ribosyl_crysJ1"/>
</dbReference>
<comment type="cofactor">
    <cofactor evidence="1">
        <name>Mg(2+)</name>
        <dbReference type="ChEBI" id="CHEBI:18420"/>
    </cofactor>
    <text evidence="1">Binds 2 magnesium ions per subunit.</text>
</comment>
<dbReference type="RefSeq" id="XP_038045372.1">
    <property type="nucleotide sequence ID" value="XM_038189444.1"/>
</dbReference>
<organism evidence="2 3">
    <name type="scientific">Patiria miniata</name>
    <name type="common">Bat star</name>
    <name type="synonym">Asterina miniata</name>
    <dbReference type="NCBI Taxonomy" id="46514"/>
    <lineage>
        <taxon>Eukaryota</taxon>
        <taxon>Metazoa</taxon>
        <taxon>Echinodermata</taxon>
        <taxon>Eleutherozoa</taxon>
        <taxon>Asterozoa</taxon>
        <taxon>Asteroidea</taxon>
        <taxon>Valvatacea</taxon>
        <taxon>Valvatida</taxon>
        <taxon>Asterinidae</taxon>
        <taxon>Patiria</taxon>
    </lineage>
</organism>
<dbReference type="PANTHER" id="PTHR16222:SF41">
    <property type="entry name" value="ADP-RIBOSYLARGININE HYDROLASE"/>
    <property type="match status" value="1"/>
</dbReference>
<dbReference type="Pfam" id="PF03747">
    <property type="entry name" value="ADP_ribosyl_GH"/>
    <property type="match status" value="1"/>
</dbReference>
<feature type="binding site" evidence="1">
    <location>
        <position position="313"/>
    </location>
    <ligand>
        <name>Mg(2+)</name>
        <dbReference type="ChEBI" id="CHEBI:18420"/>
        <label>1</label>
    </ligand>
</feature>
<dbReference type="InterPro" id="IPR050792">
    <property type="entry name" value="ADP-ribosylglycohydrolase"/>
</dbReference>
<evidence type="ECO:0000256" key="1">
    <source>
        <dbReference type="PIRSR" id="PIRSR605502-1"/>
    </source>
</evidence>
<dbReference type="OMA" id="CGHDAPL"/>
<dbReference type="AlphaFoldDB" id="A0A913Z129"/>
<dbReference type="Gene3D" id="1.10.4080.10">
    <property type="entry name" value="ADP-ribosylation/Crystallin J1"/>
    <property type="match status" value="1"/>
</dbReference>
<keyword evidence="3" id="KW-1185">Reference proteome</keyword>
<keyword evidence="1" id="KW-0460">Magnesium</keyword>
<evidence type="ECO:0008006" key="4">
    <source>
        <dbReference type="Google" id="ProtNLM"/>
    </source>
</evidence>
<dbReference type="GO" id="GO:0046872">
    <property type="term" value="F:metal ion binding"/>
    <property type="evidence" value="ECO:0007669"/>
    <property type="project" value="UniProtKB-KW"/>
</dbReference>
<dbReference type="OrthoDB" id="10250509at2759"/>
<evidence type="ECO:0000313" key="2">
    <source>
        <dbReference type="EnsemblMetazoa" id="XP_038045372.1"/>
    </source>
</evidence>
<sequence length="357" mass="38737">MVTLPSLEAYQAALILSGTGDALGLGCKNGRLSGAEVQQSMSSMGGVDAIEVKPPRWPVGQNTVLHLVTAEALATGRTSETLWPELAARYVDCMSARMMANRRPSTSLLRATALLRPAEPQGWELPFDDSSRTAVEACPAVRSVCIGLRFHKPSQLGSLISTAVESARITHHHPTAYLGAVTAALFTSYAAQRREPREWAASLLEVIPEVLGYVVSTGRDVDDNQRSWCYFGDIWKEYVSIRGISDGESAPKFPRRYGPDRRDELYRRFAGNDMVAGSCGHDAPLIAYDAFLCSNSWQDLCDRAMLHGGEGSSSGAIAAGWWGLMHGLSGVPAGNHARLEFRDRLAEAGTKLFSMSF</sequence>
<keyword evidence="1" id="KW-0479">Metal-binding</keyword>
<dbReference type="Proteomes" id="UP000887568">
    <property type="component" value="Unplaced"/>
</dbReference>
<dbReference type="EnsemblMetazoa" id="XM_038189444.1">
    <property type="protein sequence ID" value="XP_038045372.1"/>
    <property type="gene ID" value="LOC119719959"/>
</dbReference>